<comment type="similarity">
    <text evidence="1 7">Belongs to the ATP-dependent AMP-binding enzyme family.</text>
</comment>
<evidence type="ECO:0000313" key="9">
    <source>
        <dbReference type="EMBL" id="CDW29044.1"/>
    </source>
</evidence>
<evidence type="ECO:0000256" key="4">
    <source>
        <dbReference type="ARBA" id="ARBA00022598"/>
    </source>
</evidence>
<comment type="subcellular location">
    <subcellularLocation>
        <location evidence="7">Cytoplasm</location>
        <location evidence="7">Cytosol</location>
    </subcellularLocation>
</comment>
<dbReference type="InterPro" id="IPR045851">
    <property type="entry name" value="AMP-bd_C_sf"/>
</dbReference>
<proteinExistence type="inferred from homology"/>
<dbReference type="GO" id="GO:0005829">
    <property type="term" value="C:cytosol"/>
    <property type="evidence" value="ECO:0007669"/>
    <property type="project" value="UniProtKB-SubCell"/>
</dbReference>
<gene>
    <name evidence="9" type="primary">Aacs</name>
</gene>
<dbReference type="InterPro" id="IPR042099">
    <property type="entry name" value="ANL_N_sf"/>
</dbReference>
<dbReference type="AlphaFoldDB" id="A0A0K2TSL8"/>
<dbReference type="GO" id="GO:0005524">
    <property type="term" value="F:ATP binding"/>
    <property type="evidence" value="ECO:0007669"/>
    <property type="project" value="UniProtKB-UniRule"/>
</dbReference>
<name>A0A0K2TSL8_LEPSM</name>
<keyword evidence="4 7" id="KW-0436">Ligase</keyword>
<dbReference type="InterPro" id="IPR020845">
    <property type="entry name" value="AMP-binding_CS"/>
</dbReference>
<keyword evidence="7" id="KW-0963">Cytoplasm</keyword>
<dbReference type="PANTHER" id="PTHR42921:SF1">
    <property type="entry name" value="ACETOACETYL-COA SYNTHETASE"/>
    <property type="match status" value="1"/>
</dbReference>
<reference evidence="9" key="1">
    <citation type="submission" date="2014-05" db="EMBL/GenBank/DDBJ databases">
        <authorList>
            <person name="Chronopoulou M."/>
        </authorList>
    </citation>
    <scope>NUCLEOTIDE SEQUENCE</scope>
    <source>
        <tissue evidence="9">Whole organism</tissue>
    </source>
</reference>
<evidence type="ECO:0000256" key="3">
    <source>
        <dbReference type="ARBA" id="ARBA00015326"/>
    </source>
</evidence>
<dbReference type="EC" id="6.2.1.16" evidence="2 7"/>
<feature type="non-terminal residue" evidence="9">
    <location>
        <position position="1"/>
    </location>
</feature>
<evidence type="ECO:0000256" key="1">
    <source>
        <dbReference type="ARBA" id="ARBA00006432"/>
    </source>
</evidence>
<dbReference type="EMBL" id="HACA01011683">
    <property type="protein sequence ID" value="CDW29044.1"/>
    <property type="molecule type" value="Transcribed_RNA"/>
</dbReference>
<dbReference type="Gene3D" id="3.30.300.30">
    <property type="match status" value="1"/>
</dbReference>
<keyword evidence="7" id="KW-0443">Lipid metabolism</keyword>
<accession>A0A0K2TSL8</accession>
<evidence type="ECO:0000256" key="5">
    <source>
        <dbReference type="ARBA" id="ARBA00022741"/>
    </source>
</evidence>
<dbReference type="NCBIfam" id="TIGR01217">
    <property type="entry name" value="ac_ac_CoA_syn"/>
    <property type="match status" value="1"/>
</dbReference>
<evidence type="ECO:0000256" key="6">
    <source>
        <dbReference type="ARBA" id="ARBA00022840"/>
    </source>
</evidence>
<dbReference type="NCBIfam" id="NF002937">
    <property type="entry name" value="PRK03584.1"/>
    <property type="match status" value="1"/>
</dbReference>
<evidence type="ECO:0000259" key="8">
    <source>
        <dbReference type="Pfam" id="PF00501"/>
    </source>
</evidence>
<dbReference type="InterPro" id="IPR005914">
    <property type="entry name" value="Acac_CoA_synth"/>
</dbReference>
<protein>
    <recommendedName>
        <fullName evidence="3 7">Acetoacetyl-CoA synthetase</fullName>
        <ecNumber evidence="2 7">6.2.1.16</ecNumber>
    </recommendedName>
</protein>
<dbReference type="InterPro" id="IPR000873">
    <property type="entry name" value="AMP-dep_synth/lig_dom"/>
</dbReference>
<dbReference type="OrthoDB" id="10253869at2759"/>
<dbReference type="Pfam" id="PF00501">
    <property type="entry name" value="AMP-binding"/>
    <property type="match status" value="1"/>
</dbReference>
<feature type="domain" description="AMP-dependent synthetase/ligase" evidence="8">
    <location>
        <begin position="155"/>
        <end position="484"/>
    </location>
</feature>
<dbReference type="Gene3D" id="3.40.50.12780">
    <property type="entry name" value="N-terminal domain of ligase-like"/>
    <property type="match status" value="1"/>
</dbReference>
<dbReference type="GO" id="GO:0006631">
    <property type="term" value="P:fatty acid metabolic process"/>
    <property type="evidence" value="ECO:0007669"/>
    <property type="project" value="UniProtKB-UniRule"/>
</dbReference>
<keyword evidence="7" id="KW-0276">Fatty acid metabolism</keyword>
<dbReference type="PANTHER" id="PTHR42921">
    <property type="entry name" value="ACETOACETYL-COA SYNTHETASE"/>
    <property type="match status" value="1"/>
</dbReference>
<keyword evidence="6 7" id="KW-0067">ATP-binding</keyword>
<comment type="catalytic activity">
    <reaction evidence="7">
        <text>acetoacetate + ATP + CoA = acetoacetyl-CoA + AMP + diphosphate</text>
        <dbReference type="Rhea" id="RHEA:16117"/>
        <dbReference type="ChEBI" id="CHEBI:13705"/>
        <dbReference type="ChEBI" id="CHEBI:30616"/>
        <dbReference type="ChEBI" id="CHEBI:33019"/>
        <dbReference type="ChEBI" id="CHEBI:57286"/>
        <dbReference type="ChEBI" id="CHEBI:57287"/>
        <dbReference type="ChEBI" id="CHEBI:456215"/>
        <dbReference type="EC" id="6.2.1.16"/>
    </reaction>
</comment>
<evidence type="ECO:0000256" key="2">
    <source>
        <dbReference type="ARBA" id="ARBA00012988"/>
    </source>
</evidence>
<comment type="function">
    <text evidence="7">Converts acetoacetate to acetoacetyl-CoA in the cytosol.</text>
</comment>
<keyword evidence="5 7" id="KW-0547">Nucleotide-binding</keyword>
<dbReference type="GO" id="GO:0030729">
    <property type="term" value="F:acetoacetate-CoA ligase activity"/>
    <property type="evidence" value="ECO:0007669"/>
    <property type="project" value="UniProtKB-UniRule"/>
</dbReference>
<dbReference type="PROSITE" id="PS00455">
    <property type="entry name" value="AMP_BINDING"/>
    <property type="match status" value="1"/>
</dbReference>
<organism evidence="9">
    <name type="scientific">Lepeophtheirus salmonis</name>
    <name type="common">Salmon louse</name>
    <name type="synonym">Caligus salmonis</name>
    <dbReference type="NCBI Taxonomy" id="72036"/>
    <lineage>
        <taxon>Eukaryota</taxon>
        <taxon>Metazoa</taxon>
        <taxon>Ecdysozoa</taxon>
        <taxon>Arthropoda</taxon>
        <taxon>Crustacea</taxon>
        <taxon>Multicrustacea</taxon>
        <taxon>Hexanauplia</taxon>
        <taxon>Copepoda</taxon>
        <taxon>Siphonostomatoida</taxon>
        <taxon>Caligidae</taxon>
        <taxon>Lepeophtheirus</taxon>
    </lineage>
</organism>
<evidence type="ECO:0000256" key="7">
    <source>
        <dbReference type="RuleBase" id="RU367019"/>
    </source>
</evidence>
<dbReference type="SUPFAM" id="SSF56801">
    <property type="entry name" value="Acetyl-CoA synthetase-like"/>
    <property type="match status" value="1"/>
</dbReference>
<sequence length="718" mass="80513">ISFVSLKQGRGHPNQINLSYLLNESLIMNMVPHNMTLKINEGAAQAAPDNENLLWLPKSTEGHELEILRSKINGKFGLKLKDYFELHSWSVKHYKDFWSFLVGSHLNLLYSGSPEVAYSNKKMDDLPPHWFPDLKINYAENLLKYENEKKIAYYYTTERMLKEGHQINKATFGELKNRVARIAYALKHKFDVKSGDRVVGYIPNCPEALEIMLASASLGAIWSSTSPDFGTVGVLDRFKQINPKVIFSIEAVSYNLKTHNHLGKLKDVVKGLSPAAVVVIPFLAKDKKEVDLSSIHGNVMFMEDFLSSVPENPDLKFERVPFSHPLFIMFSSGTTGVPKCIIHSTGGTLLKHVEEHQIQGNRKAQDVVLYYTTTGWMMWNWLVSALAIGSTLVIYDGSPLHPTHSALWDLVDECGITVFGTSAKWIAFQEEKGIKPRLTHKLKTLKTILSTGSPLKPHSYDYVYREIKTDLLLASISGGTDIIACFMGENSVLPVHKGEIQHSHLGCDIQCFNYGGKKEEKGTAGDLVCASPFPSMPVGFWNDDEKHSAYRSAYFDKYPHVWAHGDYLVINPKTNGFVMLGRSDGTLNPNGVRFGSAEIYNIVETFSEIADSLCVGQRSPMDRGGEERVLLFLKMKPQHSMSDELISRLKSSIRSGLSVRHLPSLFFQIDDIPYTINGKKVEVAVKKILAGQSVKNQSALANPESLDLFRNIPETKIW</sequence>